<gene>
    <name evidence="1" type="ORF">H2200_000850</name>
</gene>
<sequence>MNRALRPIAAIIPVALGGYLFQAHRQVSHVKPSEVSVGEVGSASILESTAHAIVNPSGHARSPDVRSIVIELPPSKRSRSDEEILAEYVDGFFGGWVFAPEQMAGVEGESIWTRQELKTSRVPTLGSILFGAFQVIDASIIKQLPDEYVDTKDDRAESYIDFGFGSDRSSFSGFHRLSVRRLEPFEEEISDIEKPSSSAENSPTLIRLTLSCFACNPSLDRPMGSGLLRTFHLTYAMLLFREGVANVLHG</sequence>
<name>A0AA38XQA4_9EURO</name>
<organism evidence="1 2">
    <name type="scientific">Cladophialophora chaetospira</name>
    <dbReference type="NCBI Taxonomy" id="386627"/>
    <lineage>
        <taxon>Eukaryota</taxon>
        <taxon>Fungi</taxon>
        <taxon>Dikarya</taxon>
        <taxon>Ascomycota</taxon>
        <taxon>Pezizomycotina</taxon>
        <taxon>Eurotiomycetes</taxon>
        <taxon>Chaetothyriomycetidae</taxon>
        <taxon>Chaetothyriales</taxon>
        <taxon>Herpotrichiellaceae</taxon>
        <taxon>Cladophialophora</taxon>
    </lineage>
</organism>
<dbReference type="Proteomes" id="UP001172673">
    <property type="component" value="Unassembled WGS sequence"/>
</dbReference>
<dbReference type="AlphaFoldDB" id="A0AA38XQA4"/>
<proteinExistence type="predicted"/>
<comment type="caution">
    <text evidence="1">The sequence shown here is derived from an EMBL/GenBank/DDBJ whole genome shotgun (WGS) entry which is preliminary data.</text>
</comment>
<protein>
    <submittedName>
        <fullName evidence="1">Uncharacterized protein</fullName>
    </submittedName>
</protein>
<evidence type="ECO:0000313" key="1">
    <source>
        <dbReference type="EMBL" id="KAJ9617129.1"/>
    </source>
</evidence>
<accession>A0AA38XQA4</accession>
<dbReference type="EMBL" id="JAPDRK010000001">
    <property type="protein sequence ID" value="KAJ9617129.1"/>
    <property type="molecule type" value="Genomic_DNA"/>
</dbReference>
<keyword evidence="2" id="KW-1185">Reference proteome</keyword>
<reference evidence="1" key="1">
    <citation type="submission" date="2022-10" db="EMBL/GenBank/DDBJ databases">
        <title>Culturing micro-colonial fungi from biological soil crusts in the Mojave desert and describing Neophaeococcomyces mojavensis, and introducing the new genera and species Taxawa tesnikishii.</title>
        <authorList>
            <person name="Kurbessoian T."/>
            <person name="Stajich J.E."/>
        </authorList>
    </citation>
    <scope>NUCLEOTIDE SEQUENCE</scope>
    <source>
        <strain evidence="1">TK_41</strain>
    </source>
</reference>
<evidence type="ECO:0000313" key="2">
    <source>
        <dbReference type="Proteomes" id="UP001172673"/>
    </source>
</evidence>